<keyword evidence="1" id="KW-0472">Membrane</keyword>
<keyword evidence="1" id="KW-0812">Transmembrane</keyword>
<feature type="transmembrane region" description="Helical" evidence="1">
    <location>
        <begin position="12"/>
        <end position="31"/>
    </location>
</feature>
<comment type="caution">
    <text evidence="2">The sequence shown here is derived from an EMBL/GenBank/DDBJ whole genome shotgun (WGS) entry which is preliminary data.</text>
</comment>
<gene>
    <name evidence="2" type="ORF">GAK29_03888</name>
</gene>
<evidence type="ECO:0008006" key="4">
    <source>
        <dbReference type="Google" id="ProtNLM"/>
    </source>
</evidence>
<dbReference type="EMBL" id="WNDP01000141">
    <property type="protein sequence ID" value="KAF1019518.1"/>
    <property type="molecule type" value="Genomic_DNA"/>
</dbReference>
<organism evidence="2 3">
    <name type="scientific">Acinetobacter bereziniae</name>
    <name type="common">Acinetobacter genomosp. 10</name>
    <dbReference type="NCBI Taxonomy" id="106648"/>
    <lineage>
        <taxon>Bacteria</taxon>
        <taxon>Pseudomonadati</taxon>
        <taxon>Pseudomonadota</taxon>
        <taxon>Gammaproteobacteria</taxon>
        <taxon>Moraxellales</taxon>
        <taxon>Moraxellaceae</taxon>
        <taxon>Acinetobacter</taxon>
    </lineage>
</organism>
<dbReference type="NCBIfam" id="TIGR02532">
    <property type="entry name" value="IV_pilin_GFxxxE"/>
    <property type="match status" value="1"/>
</dbReference>
<evidence type="ECO:0000256" key="1">
    <source>
        <dbReference type="SAM" id="Phobius"/>
    </source>
</evidence>
<accession>A0A833PAX7</accession>
<sequence length="163" mass="17736">MRNNRGFTLVELMVTIAVLAIIAMIAAPSFGDMLQRQNLNKSTQELVLVLNKARSVAVLERRVIEVKLLNASTTDQVEDTVNKLKLNWSPSGKSVLKTGSVDSIFFGISGGVFIKDPSDATLMIPATGDTVFTVCNTYVNNKNAKKITVSRMGTIQPTIEESC</sequence>
<dbReference type="AlphaFoldDB" id="A0A833PAX7"/>
<dbReference type="Pfam" id="PF07963">
    <property type="entry name" value="N_methyl"/>
    <property type="match status" value="1"/>
</dbReference>
<dbReference type="PROSITE" id="PS00409">
    <property type="entry name" value="PROKAR_NTER_METHYL"/>
    <property type="match status" value="1"/>
</dbReference>
<name>A0A833PAX7_ACIBZ</name>
<dbReference type="SUPFAM" id="SSF54523">
    <property type="entry name" value="Pili subunits"/>
    <property type="match status" value="1"/>
</dbReference>
<keyword evidence="1" id="KW-1133">Transmembrane helix</keyword>
<dbReference type="InterPro" id="IPR012902">
    <property type="entry name" value="N_methyl_site"/>
</dbReference>
<dbReference type="Gene3D" id="3.30.700.10">
    <property type="entry name" value="Glycoprotein, Type 4 Pilin"/>
    <property type="match status" value="1"/>
</dbReference>
<dbReference type="InterPro" id="IPR045584">
    <property type="entry name" value="Pilin-like"/>
</dbReference>
<protein>
    <recommendedName>
        <fullName evidence="4">Prepilin-type N-terminal cleavage/methylation domain-containing protein</fullName>
    </recommendedName>
</protein>
<dbReference type="Proteomes" id="UP000490535">
    <property type="component" value="Unassembled WGS sequence"/>
</dbReference>
<proteinExistence type="predicted"/>
<reference evidence="3" key="1">
    <citation type="journal article" date="2020" name="MBio">
        <title>Horizontal gene transfer to a defensive symbiont with a reduced genome amongst a multipartite beetle microbiome.</title>
        <authorList>
            <person name="Waterworth S.C."/>
            <person name="Florez L.V."/>
            <person name="Rees E.R."/>
            <person name="Hertweck C."/>
            <person name="Kaltenpoth M."/>
            <person name="Kwan J.C."/>
        </authorList>
    </citation>
    <scope>NUCLEOTIDE SEQUENCE [LARGE SCALE GENOMIC DNA]</scope>
</reference>
<evidence type="ECO:0000313" key="3">
    <source>
        <dbReference type="Proteomes" id="UP000490535"/>
    </source>
</evidence>
<evidence type="ECO:0000313" key="2">
    <source>
        <dbReference type="EMBL" id="KAF1019518.1"/>
    </source>
</evidence>